<name>A0ABS3Z1S1_9BACT</name>
<dbReference type="Pfam" id="PF03031">
    <property type="entry name" value="NIF"/>
    <property type="match status" value="1"/>
</dbReference>
<dbReference type="InterPro" id="IPR004274">
    <property type="entry name" value="FCP1_dom"/>
</dbReference>
<dbReference type="PROSITE" id="PS50969">
    <property type="entry name" value="FCP1"/>
    <property type="match status" value="1"/>
</dbReference>
<sequence length="182" mass="21315">MQDKSNKLIIFDLDETLIHADVAELSYPSHFMFDTYFVYERPGVRSFLSDIAQHFTIGIWSSASDDYVAEIVGHIMPATIEPLVVWGRSKCTMKRDYDYDNYYYEKRLDKLKKKGFPLEQILIVDDSPEKARTNYGNAIYISEFTGDANDKELQFLYNYLLTFKTVANVRTVEKRGWRQFPS</sequence>
<evidence type="ECO:0000313" key="3">
    <source>
        <dbReference type="Proteomes" id="UP000677244"/>
    </source>
</evidence>
<comment type="caution">
    <text evidence="2">The sequence shown here is derived from an EMBL/GenBank/DDBJ whole genome shotgun (WGS) entry which is preliminary data.</text>
</comment>
<evidence type="ECO:0000313" key="2">
    <source>
        <dbReference type="EMBL" id="MBO9204098.1"/>
    </source>
</evidence>
<keyword evidence="2" id="KW-0378">Hydrolase</keyword>
<dbReference type="PANTHER" id="PTHR12210">
    <property type="entry name" value="DULLARD PROTEIN PHOSPHATASE"/>
    <property type="match status" value="1"/>
</dbReference>
<dbReference type="Gene3D" id="3.40.50.1000">
    <property type="entry name" value="HAD superfamily/HAD-like"/>
    <property type="match status" value="1"/>
</dbReference>
<dbReference type="EMBL" id="JAGHKO010000011">
    <property type="protein sequence ID" value="MBO9204098.1"/>
    <property type="molecule type" value="Genomic_DNA"/>
</dbReference>
<dbReference type="InterPro" id="IPR023214">
    <property type="entry name" value="HAD_sf"/>
</dbReference>
<dbReference type="SUPFAM" id="SSF56784">
    <property type="entry name" value="HAD-like"/>
    <property type="match status" value="1"/>
</dbReference>
<dbReference type="GO" id="GO:0016787">
    <property type="term" value="F:hydrolase activity"/>
    <property type="evidence" value="ECO:0007669"/>
    <property type="project" value="UniProtKB-KW"/>
</dbReference>
<evidence type="ECO:0000259" key="1">
    <source>
        <dbReference type="PROSITE" id="PS50969"/>
    </source>
</evidence>
<accession>A0ABS3Z1S1</accession>
<feature type="domain" description="FCP1 homology" evidence="1">
    <location>
        <begin position="2"/>
        <end position="163"/>
    </location>
</feature>
<gene>
    <name evidence="2" type="ORF">J7I42_27675</name>
</gene>
<keyword evidence="3" id="KW-1185">Reference proteome</keyword>
<organism evidence="2 3">
    <name type="scientific">Niastella soli</name>
    <dbReference type="NCBI Taxonomy" id="2821487"/>
    <lineage>
        <taxon>Bacteria</taxon>
        <taxon>Pseudomonadati</taxon>
        <taxon>Bacteroidota</taxon>
        <taxon>Chitinophagia</taxon>
        <taxon>Chitinophagales</taxon>
        <taxon>Chitinophagaceae</taxon>
        <taxon>Niastella</taxon>
    </lineage>
</organism>
<proteinExistence type="predicted"/>
<reference evidence="2 3" key="1">
    <citation type="submission" date="2021-03" db="EMBL/GenBank/DDBJ databases">
        <title>Assistant Professor.</title>
        <authorList>
            <person name="Huq M.A."/>
        </authorList>
    </citation>
    <scope>NUCLEOTIDE SEQUENCE [LARGE SCALE GENOMIC DNA]</scope>
    <source>
        <strain evidence="2 3">MAH-29</strain>
    </source>
</reference>
<dbReference type="InterPro" id="IPR036412">
    <property type="entry name" value="HAD-like_sf"/>
</dbReference>
<protein>
    <submittedName>
        <fullName evidence="2">HAD family hydrolase</fullName>
    </submittedName>
</protein>
<dbReference type="Proteomes" id="UP000677244">
    <property type="component" value="Unassembled WGS sequence"/>
</dbReference>
<dbReference type="InterPro" id="IPR050365">
    <property type="entry name" value="TIM50"/>
</dbReference>
<dbReference type="SMART" id="SM00577">
    <property type="entry name" value="CPDc"/>
    <property type="match status" value="1"/>
</dbReference>
<dbReference type="RefSeq" id="WP_209142331.1">
    <property type="nucleotide sequence ID" value="NZ_JAGHKO010000011.1"/>
</dbReference>